<dbReference type="GeneID" id="28762576"/>
<dbReference type="Proteomes" id="UP000077069">
    <property type="component" value="Unassembled WGS sequence"/>
</dbReference>
<feature type="compositionally biased region" description="Basic and acidic residues" evidence="1">
    <location>
        <begin position="76"/>
        <end position="87"/>
    </location>
</feature>
<sequence length="117" mass="13079">MLRMLRVRLVVRRWQALLGVGMMHVARRASEGAACRGCSMQRSREETLAWSTDWRRARAQSWPCPVREAGAAATRDAARGAVRREGGWRPGWKGDGTRGNSPFSARRLEPALPYTSA</sequence>
<gene>
    <name evidence="2" type="ORF">CC84DRAFT_1166954</name>
</gene>
<evidence type="ECO:0000313" key="2">
    <source>
        <dbReference type="EMBL" id="OAG03217.1"/>
    </source>
</evidence>
<reference evidence="2 3" key="1">
    <citation type="submission" date="2016-05" db="EMBL/GenBank/DDBJ databases">
        <title>Comparative analysis of secretome profiles of manganese(II)-oxidizing ascomycete fungi.</title>
        <authorList>
            <consortium name="DOE Joint Genome Institute"/>
            <person name="Zeiner C.A."/>
            <person name="Purvine S.O."/>
            <person name="Zink E.M."/>
            <person name="Wu S."/>
            <person name="Pasa-Tolic L."/>
            <person name="Chaput D.L."/>
            <person name="Haridas S."/>
            <person name="Grigoriev I.V."/>
            <person name="Santelli C.M."/>
            <person name="Hansel C.M."/>
        </authorList>
    </citation>
    <scope>NUCLEOTIDE SEQUENCE [LARGE SCALE GENOMIC DNA]</scope>
    <source>
        <strain evidence="2 3">AP3s5-JAC2a</strain>
    </source>
</reference>
<organism evidence="2 3">
    <name type="scientific">Paraphaeosphaeria sporulosa</name>
    <dbReference type="NCBI Taxonomy" id="1460663"/>
    <lineage>
        <taxon>Eukaryota</taxon>
        <taxon>Fungi</taxon>
        <taxon>Dikarya</taxon>
        <taxon>Ascomycota</taxon>
        <taxon>Pezizomycotina</taxon>
        <taxon>Dothideomycetes</taxon>
        <taxon>Pleosporomycetidae</taxon>
        <taxon>Pleosporales</taxon>
        <taxon>Massarineae</taxon>
        <taxon>Didymosphaeriaceae</taxon>
        <taxon>Paraphaeosphaeria</taxon>
    </lineage>
</organism>
<keyword evidence="3" id="KW-1185">Reference proteome</keyword>
<protein>
    <submittedName>
        <fullName evidence="2">Uncharacterized protein</fullName>
    </submittedName>
</protein>
<name>A0A177C8Y3_9PLEO</name>
<dbReference type="InParanoid" id="A0A177C8Y3"/>
<evidence type="ECO:0000313" key="3">
    <source>
        <dbReference type="Proteomes" id="UP000077069"/>
    </source>
</evidence>
<proteinExistence type="predicted"/>
<dbReference type="EMBL" id="KV441555">
    <property type="protein sequence ID" value="OAG03217.1"/>
    <property type="molecule type" value="Genomic_DNA"/>
</dbReference>
<feature type="region of interest" description="Disordered" evidence="1">
    <location>
        <begin position="67"/>
        <end position="117"/>
    </location>
</feature>
<dbReference type="AlphaFoldDB" id="A0A177C8Y3"/>
<accession>A0A177C8Y3</accession>
<evidence type="ECO:0000256" key="1">
    <source>
        <dbReference type="SAM" id="MobiDB-lite"/>
    </source>
</evidence>
<dbReference type="RefSeq" id="XP_018033582.1">
    <property type="nucleotide sequence ID" value="XM_018179090.1"/>
</dbReference>